<dbReference type="Pfam" id="PF01694">
    <property type="entry name" value="Rhomboid"/>
    <property type="match status" value="1"/>
</dbReference>
<keyword evidence="4" id="KW-0472">Membrane</keyword>
<keyword evidence="2" id="KW-0378">Hydrolase</keyword>
<dbReference type="PANTHER" id="PTHR22936:SF69">
    <property type="entry name" value="RHOMBOID-LIKE PROTEIN"/>
    <property type="match status" value="1"/>
</dbReference>
<evidence type="ECO:0000256" key="2">
    <source>
        <dbReference type="ARBA" id="ARBA00022801"/>
    </source>
</evidence>
<accession>A0ABS6N7F8</accession>
<dbReference type="InterPro" id="IPR002610">
    <property type="entry name" value="Peptidase_S54_rhomboid-like"/>
</dbReference>
<feature type="transmembrane region" description="Helical" evidence="4">
    <location>
        <begin position="139"/>
        <end position="160"/>
    </location>
</feature>
<dbReference type="EMBL" id="JAHRWL010000001">
    <property type="protein sequence ID" value="MBV2359951.1"/>
    <property type="molecule type" value="Genomic_DNA"/>
</dbReference>
<comment type="caution">
    <text evidence="6">The sequence shown here is derived from an EMBL/GenBank/DDBJ whole genome shotgun (WGS) entry which is preliminary data.</text>
</comment>
<organism evidence="6 7">
    <name type="scientific">Thalassococcus arenae</name>
    <dbReference type="NCBI Taxonomy" id="2851652"/>
    <lineage>
        <taxon>Bacteria</taxon>
        <taxon>Pseudomonadati</taxon>
        <taxon>Pseudomonadota</taxon>
        <taxon>Alphaproteobacteria</taxon>
        <taxon>Rhodobacterales</taxon>
        <taxon>Roseobacteraceae</taxon>
        <taxon>Thalassococcus</taxon>
    </lineage>
</organism>
<feature type="transmembrane region" description="Helical" evidence="4">
    <location>
        <begin position="79"/>
        <end position="101"/>
    </location>
</feature>
<keyword evidence="1 6" id="KW-0645">Protease</keyword>
<evidence type="ECO:0000313" key="6">
    <source>
        <dbReference type="EMBL" id="MBV2359951.1"/>
    </source>
</evidence>
<dbReference type="GO" id="GO:0008233">
    <property type="term" value="F:peptidase activity"/>
    <property type="evidence" value="ECO:0007669"/>
    <property type="project" value="UniProtKB-KW"/>
</dbReference>
<sequence>MPSAHDEPPLNPLPPVVVVLFLLIVGVEAAFSLGARGLIGGPGAVGWRLEAAETYGISGPVIGWMIETGRWPAEHLMRFVTYPFVHGTFTHALFAGVILLAMGKMVAEAAGQLVVLAVFVLAGVVGALVFGLVLDTRMVLVGAFPPVYGLIGAFTYLLWVRLGQVGAPQIRAFSLIGVLMVLQLVFGLFFDAAPGWIADLSGFAAGFGLSVVLVPGGWTRLLERLRRP</sequence>
<dbReference type="GO" id="GO:0006508">
    <property type="term" value="P:proteolysis"/>
    <property type="evidence" value="ECO:0007669"/>
    <property type="project" value="UniProtKB-KW"/>
</dbReference>
<name>A0ABS6N7F8_9RHOB</name>
<keyword evidence="4" id="KW-1133">Transmembrane helix</keyword>
<evidence type="ECO:0000256" key="1">
    <source>
        <dbReference type="ARBA" id="ARBA00022670"/>
    </source>
</evidence>
<feature type="transmembrane region" description="Helical" evidence="4">
    <location>
        <begin position="12"/>
        <end position="33"/>
    </location>
</feature>
<dbReference type="PANTHER" id="PTHR22936">
    <property type="entry name" value="RHOMBOID-RELATED"/>
    <property type="match status" value="1"/>
</dbReference>
<keyword evidence="7" id="KW-1185">Reference proteome</keyword>
<dbReference type="InterPro" id="IPR022764">
    <property type="entry name" value="Peptidase_S54_rhomboid_dom"/>
</dbReference>
<evidence type="ECO:0000313" key="7">
    <source>
        <dbReference type="Proteomes" id="UP001166293"/>
    </source>
</evidence>
<protein>
    <submittedName>
        <fullName evidence="6">Rhomboid family intramembrane serine protease</fullName>
    </submittedName>
</protein>
<dbReference type="RefSeq" id="WP_217777733.1">
    <property type="nucleotide sequence ID" value="NZ_JAHRWL010000001.1"/>
</dbReference>
<proteinExistence type="predicted"/>
<dbReference type="Proteomes" id="UP001166293">
    <property type="component" value="Unassembled WGS sequence"/>
</dbReference>
<keyword evidence="4" id="KW-0812">Transmembrane</keyword>
<feature type="transmembrane region" description="Helical" evidence="4">
    <location>
        <begin position="113"/>
        <end position="133"/>
    </location>
</feature>
<feature type="transmembrane region" description="Helical" evidence="4">
    <location>
        <begin position="196"/>
        <end position="218"/>
    </location>
</feature>
<evidence type="ECO:0000256" key="4">
    <source>
        <dbReference type="SAM" id="Phobius"/>
    </source>
</evidence>
<reference evidence="6" key="1">
    <citation type="submission" date="2021-06" db="EMBL/GenBank/DDBJ databases">
        <title>Thalassococcus sp. CAU 1522 isolated from sea sand, Republic of Korea.</title>
        <authorList>
            <person name="Kim W."/>
        </authorList>
    </citation>
    <scope>NUCLEOTIDE SEQUENCE</scope>
    <source>
        <strain evidence="6">CAU 1522</strain>
    </source>
</reference>
<feature type="domain" description="Peptidase S54 rhomboid" evidence="5">
    <location>
        <begin position="74"/>
        <end position="214"/>
    </location>
</feature>
<evidence type="ECO:0000256" key="3">
    <source>
        <dbReference type="ARBA" id="ARBA00022825"/>
    </source>
</evidence>
<gene>
    <name evidence="6" type="ORF">KUH32_09205</name>
</gene>
<keyword evidence="3" id="KW-0720">Serine protease</keyword>
<evidence type="ECO:0000259" key="5">
    <source>
        <dbReference type="Pfam" id="PF01694"/>
    </source>
</evidence>
<feature type="transmembrane region" description="Helical" evidence="4">
    <location>
        <begin position="172"/>
        <end position="190"/>
    </location>
</feature>